<dbReference type="InterPro" id="IPR015422">
    <property type="entry name" value="PyrdxlP-dep_Trfase_small"/>
</dbReference>
<dbReference type="Pfam" id="PF01212">
    <property type="entry name" value="Beta_elim_lyase"/>
    <property type="match status" value="1"/>
</dbReference>
<feature type="domain" description="Aromatic amino acid beta-eliminating lyase/threonine aldolase" evidence="6">
    <location>
        <begin position="31"/>
        <end position="324"/>
    </location>
</feature>
<dbReference type="InterPro" id="IPR001597">
    <property type="entry name" value="ArAA_b-elim_lyase/Thr_aldolase"/>
</dbReference>
<comment type="caution">
    <text evidence="7">The sequence shown here is derived from an EMBL/GenBank/DDBJ whole genome shotgun (WGS) entry which is preliminary data.</text>
</comment>
<comment type="similarity">
    <text evidence="2">Belongs to the threonine aldolase family.</text>
</comment>
<keyword evidence="3" id="KW-0663">Pyridoxal phosphate</keyword>
<dbReference type="PIRSF" id="PIRSF017617">
    <property type="entry name" value="Thr_aldolase"/>
    <property type="match status" value="1"/>
</dbReference>
<keyword evidence="8" id="KW-1185">Reference proteome</keyword>
<dbReference type="GO" id="GO:0008732">
    <property type="term" value="F:L-allo-threonine aldolase activity"/>
    <property type="evidence" value="ECO:0007669"/>
    <property type="project" value="TreeGrafter"/>
</dbReference>
<dbReference type="AlphaFoldDB" id="A0A9N9YDF7"/>
<dbReference type="SUPFAM" id="SSF53383">
    <property type="entry name" value="PLP-dependent transferases"/>
    <property type="match status" value="1"/>
</dbReference>
<reference evidence="8" key="1">
    <citation type="submission" date="2019-06" db="EMBL/GenBank/DDBJ databases">
        <authorList>
            <person name="Broberg M."/>
        </authorList>
    </citation>
    <scope>NUCLEOTIDE SEQUENCE [LARGE SCALE GENOMIC DNA]</scope>
</reference>
<evidence type="ECO:0000256" key="2">
    <source>
        <dbReference type="ARBA" id="ARBA00006966"/>
    </source>
</evidence>
<reference evidence="7 8" key="2">
    <citation type="submission" date="2021-10" db="EMBL/GenBank/DDBJ databases">
        <authorList>
            <person name="Piombo E."/>
        </authorList>
    </citation>
    <scope>NUCLEOTIDE SEQUENCE [LARGE SCALE GENOMIC DNA]</scope>
</reference>
<dbReference type="GO" id="GO:0006545">
    <property type="term" value="P:glycine biosynthetic process"/>
    <property type="evidence" value="ECO:0007669"/>
    <property type="project" value="TreeGrafter"/>
</dbReference>
<sequence>MPSVVEVTEPAPFGAKLKQKLAQTQEKASRDFRSDVVTVPTEDMMSAIVDASVSDDIYDEDGDRCVKALEQRLIELTGMEAALWTVSGTQGNQICLRTHLTQPPHSVLLDHRAHVHCWESGALPVISQASTTTIKPKNGVHLTLEDIKPAIIADGNIHFPPTRVVSLENTLFGTILPLAHAQEISQYVRSLPQPEGQKPIAMHLDAARLFDGVIGEGVDLKAYAACFDSMSICLAKGIGAPIGSVILGKKVFIERAKWFRKMLGGGTRQPGMMAAAALSALEYTLPRFPAVHKTTKDAAKQLEAVGYKFTLPVQTNMIILDLEEADIPPAAFVEYCAREKVAVFPMARLVFHHQTSEAGVKNLITALTKLMEDKKNGVSLEDKKVSGGYS</sequence>
<dbReference type="Proteomes" id="UP000754883">
    <property type="component" value="Unassembled WGS sequence"/>
</dbReference>
<accession>A0A9N9YDF7</accession>
<dbReference type="EMBL" id="CABFNO020001565">
    <property type="protein sequence ID" value="CAH0003962.1"/>
    <property type="molecule type" value="Genomic_DNA"/>
</dbReference>
<evidence type="ECO:0000313" key="7">
    <source>
        <dbReference type="EMBL" id="CAH0003962.1"/>
    </source>
</evidence>
<dbReference type="OrthoDB" id="10261951at2759"/>
<evidence type="ECO:0000313" key="8">
    <source>
        <dbReference type="Proteomes" id="UP000754883"/>
    </source>
</evidence>
<evidence type="ECO:0000256" key="4">
    <source>
        <dbReference type="ARBA" id="ARBA00023239"/>
    </source>
</evidence>
<evidence type="ECO:0000256" key="3">
    <source>
        <dbReference type="ARBA" id="ARBA00022898"/>
    </source>
</evidence>
<dbReference type="Gene3D" id="3.40.640.10">
    <property type="entry name" value="Type I PLP-dependent aspartate aminotransferase-like (Major domain)"/>
    <property type="match status" value="1"/>
</dbReference>
<dbReference type="InterPro" id="IPR015421">
    <property type="entry name" value="PyrdxlP-dep_Trfase_major"/>
</dbReference>
<protein>
    <recommendedName>
        <fullName evidence="6">Aromatic amino acid beta-eliminating lyase/threonine aldolase domain-containing protein</fullName>
    </recommendedName>
</protein>
<dbReference type="InterPro" id="IPR023603">
    <property type="entry name" value="Low_specificity_L-TA-like"/>
</dbReference>
<proteinExistence type="inferred from homology"/>
<comment type="cofactor">
    <cofactor evidence="1">
        <name>pyridoxal 5'-phosphate</name>
        <dbReference type="ChEBI" id="CHEBI:597326"/>
    </cofactor>
</comment>
<evidence type="ECO:0000259" key="6">
    <source>
        <dbReference type="Pfam" id="PF01212"/>
    </source>
</evidence>
<dbReference type="InterPro" id="IPR015424">
    <property type="entry name" value="PyrdxlP-dep_Trfase"/>
</dbReference>
<dbReference type="GO" id="GO:0005829">
    <property type="term" value="C:cytosol"/>
    <property type="evidence" value="ECO:0007669"/>
    <property type="project" value="TreeGrafter"/>
</dbReference>
<gene>
    <name evidence="7" type="ORF">CBYS24578_00009896</name>
</gene>
<dbReference type="GO" id="GO:0006567">
    <property type="term" value="P:L-threonine catabolic process"/>
    <property type="evidence" value="ECO:0007669"/>
    <property type="project" value="TreeGrafter"/>
</dbReference>
<evidence type="ECO:0000256" key="5">
    <source>
        <dbReference type="PIRSR" id="PIRSR017617-1"/>
    </source>
</evidence>
<evidence type="ECO:0000256" key="1">
    <source>
        <dbReference type="ARBA" id="ARBA00001933"/>
    </source>
</evidence>
<dbReference type="NCBIfam" id="NF041359">
    <property type="entry name" value="GntG_guanitoxin"/>
    <property type="match status" value="1"/>
</dbReference>
<keyword evidence="4" id="KW-0456">Lyase</keyword>
<name>A0A9N9YDF7_9HYPO</name>
<organism evidence="7 8">
    <name type="scientific">Clonostachys byssicola</name>
    <dbReference type="NCBI Taxonomy" id="160290"/>
    <lineage>
        <taxon>Eukaryota</taxon>
        <taxon>Fungi</taxon>
        <taxon>Dikarya</taxon>
        <taxon>Ascomycota</taxon>
        <taxon>Pezizomycotina</taxon>
        <taxon>Sordariomycetes</taxon>
        <taxon>Hypocreomycetidae</taxon>
        <taxon>Hypocreales</taxon>
        <taxon>Bionectriaceae</taxon>
        <taxon>Clonostachys</taxon>
    </lineage>
</organism>
<dbReference type="PANTHER" id="PTHR48097:SF9">
    <property type="entry name" value="L-THREONINE ALDOLASE"/>
    <property type="match status" value="1"/>
</dbReference>
<dbReference type="PANTHER" id="PTHR48097">
    <property type="entry name" value="L-THREONINE ALDOLASE-RELATED"/>
    <property type="match status" value="1"/>
</dbReference>
<dbReference type="Gene3D" id="3.90.1150.10">
    <property type="entry name" value="Aspartate Aminotransferase, domain 1"/>
    <property type="match status" value="1"/>
</dbReference>
<feature type="modified residue" description="N6-(pyridoxal phosphate)lysine" evidence="5">
    <location>
        <position position="236"/>
    </location>
</feature>
<dbReference type="FunFam" id="3.40.640.10:FF:000030">
    <property type="entry name" value="Low-specificity L-threonine aldolase"/>
    <property type="match status" value="1"/>
</dbReference>